<dbReference type="GO" id="GO:0008270">
    <property type="term" value="F:zinc ion binding"/>
    <property type="evidence" value="ECO:0007669"/>
    <property type="project" value="UniProtKB-UniRule"/>
</dbReference>
<feature type="binding site" evidence="7">
    <location>
        <position position="318"/>
    </location>
    <ligand>
        <name>Fe(3+)</name>
        <dbReference type="ChEBI" id="CHEBI:29034"/>
    </ligand>
</feature>
<dbReference type="Proteomes" id="UP000324760">
    <property type="component" value="Chromosome"/>
</dbReference>
<evidence type="ECO:0000256" key="2">
    <source>
        <dbReference type="ARBA" id="ARBA00022723"/>
    </source>
</evidence>
<keyword evidence="3 7" id="KW-0378">Hydrolase</keyword>
<evidence type="ECO:0000313" key="10">
    <source>
        <dbReference type="Proteomes" id="UP000324760"/>
    </source>
</evidence>
<dbReference type="EC" id="3.5.2.7" evidence="1 7"/>
<dbReference type="GO" id="GO:0019557">
    <property type="term" value="P:L-histidine catabolic process to glutamate and formate"/>
    <property type="evidence" value="ECO:0007669"/>
    <property type="project" value="UniProtKB-UniPathway"/>
</dbReference>
<reference evidence="9 10" key="1">
    <citation type="journal article" date="2019" name="Biochem. Eng. J.">
        <title>Metabolic engineering of the marine bacteria Neptunomonas concharum for the production of acetoin and meso-2,3-butanediol from acetate.</title>
        <authorList>
            <person name="Li W."/>
            <person name="Pu N."/>
            <person name="Liu C.-X."/>
            <person name="Yuan Q.-P."/>
            <person name="Li Z.-J."/>
        </authorList>
    </citation>
    <scope>NUCLEOTIDE SEQUENCE [LARGE SCALE GENOMIC DNA]</scope>
    <source>
        <strain evidence="9 10">JCM17730</strain>
    </source>
</reference>
<protein>
    <recommendedName>
        <fullName evidence="1 7">Imidazolonepropionase</fullName>
        <ecNumber evidence="1 7">3.5.2.7</ecNumber>
    </recommendedName>
    <alternativeName>
        <fullName evidence="7">Imidazolone-5-propionate hydrolase</fullName>
    </alternativeName>
</protein>
<dbReference type="InterPro" id="IPR005920">
    <property type="entry name" value="HutI"/>
</dbReference>
<feature type="binding site" evidence="7">
    <location>
        <position position="75"/>
    </location>
    <ligand>
        <name>Fe(3+)</name>
        <dbReference type="ChEBI" id="CHEBI:29034"/>
    </ligand>
</feature>
<comment type="function">
    <text evidence="7">Catalyzes the hydrolytic cleavage of the carbon-nitrogen bond in imidazolone-5-propanoate to yield N-formimidoyl-L-glutamate. It is the third step in the universal histidine degradation pathway.</text>
</comment>
<feature type="binding site" evidence="7">
    <location>
        <position position="75"/>
    </location>
    <ligand>
        <name>Zn(2+)</name>
        <dbReference type="ChEBI" id="CHEBI:29105"/>
    </ligand>
</feature>
<dbReference type="RefSeq" id="WP_138986777.1">
    <property type="nucleotide sequence ID" value="NZ_CP043869.1"/>
</dbReference>
<feature type="binding site" evidence="7">
    <location>
        <position position="318"/>
    </location>
    <ligand>
        <name>Zn(2+)</name>
        <dbReference type="ChEBI" id="CHEBI:29105"/>
    </ligand>
</feature>
<keyword evidence="7" id="KW-0963">Cytoplasm</keyword>
<dbReference type="KEGG" id="ncu:F0U83_13130"/>
<feature type="binding site" evidence="7">
    <location>
        <position position="322"/>
    </location>
    <ligand>
        <name>N-formimidoyl-L-glutamate</name>
        <dbReference type="ChEBI" id="CHEBI:58928"/>
    </ligand>
</feature>
<feature type="binding site" evidence="7">
    <location>
        <position position="145"/>
    </location>
    <ligand>
        <name>N-formimidoyl-L-glutamate</name>
        <dbReference type="ChEBI" id="CHEBI:58928"/>
    </ligand>
</feature>
<dbReference type="InterPro" id="IPR006680">
    <property type="entry name" value="Amidohydro-rel"/>
</dbReference>
<dbReference type="PANTHER" id="PTHR42752">
    <property type="entry name" value="IMIDAZOLONEPROPIONASE"/>
    <property type="match status" value="1"/>
</dbReference>
<dbReference type="NCBIfam" id="TIGR01224">
    <property type="entry name" value="hutI"/>
    <property type="match status" value="1"/>
</dbReference>
<dbReference type="InterPro" id="IPR032466">
    <property type="entry name" value="Metal_Hydrolase"/>
</dbReference>
<dbReference type="AlphaFoldDB" id="A0A5P1RD47"/>
<comment type="similarity">
    <text evidence="7">Belongs to the metallo-dependent hydrolases superfamily. HutI family.</text>
</comment>
<feature type="domain" description="Amidohydrolase-related" evidence="8">
    <location>
        <begin position="65"/>
        <end position="389"/>
    </location>
</feature>
<feature type="binding site" evidence="7">
    <location>
        <position position="246"/>
    </location>
    <ligand>
        <name>4-imidazolone-5-propanoate</name>
        <dbReference type="ChEBI" id="CHEBI:77893"/>
    </ligand>
</feature>
<dbReference type="SUPFAM" id="SSF51338">
    <property type="entry name" value="Composite domain of metallo-dependent hydrolases"/>
    <property type="match status" value="1"/>
</dbReference>
<dbReference type="Gene3D" id="2.30.40.10">
    <property type="entry name" value="Urease, subunit C, domain 1"/>
    <property type="match status" value="1"/>
</dbReference>
<dbReference type="PANTHER" id="PTHR42752:SF1">
    <property type="entry name" value="IMIDAZOLONEPROPIONASE-RELATED"/>
    <property type="match status" value="1"/>
</dbReference>
<name>A0A5P1RD47_9GAMM</name>
<dbReference type="Pfam" id="PF01979">
    <property type="entry name" value="Amidohydro_1"/>
    <property type="match status" value="1"/>
</dbReference>
<evidence type="ECO:0000256" key="3">
    <source>
        <dbReference type="ARBA" id="ARBA00022801"/>
    </source>
</evidence>
<dbReference type="CDD" id="cd01296">
    <property type="entry name" value="Imidazolone-5PH"/>
    <property type="match status" value="1"/>
</dbReference>
<dbReference type="SUPFAM" id="SSF51556">
    <property type="entry name" value="Metallo-dependent hydrolases"/>
    <property type="match status" value="1"/>
</dbReference>
<keyword evidence="5 7" id="KW-0862">Zinc</keyword>
<evidence type="ECO:0000313" key="9">
    <source>
        <dbReference type="EMBL" id="QEQ97584.1"/>
    </source>
</evidence>
<dbReference type="OrthoDB" id="9776455at2"/>
<gene>
    <name evidence="7" type="primary">hutI</name>
    <name evidence="9" type="ORF">F0U83_13130</name>
</gene>
<sequence>MQAFIDADRYWLNVNLATMQQGRYAVQQDRAVAVKDGRISAIEPMSALQEFIGRPEALAGKGGWLTPGLIDCHTHLVFAGNRATEFEQRLQGVPYEQIAKQGGGIMATVRATREASEQQLFDLAVPRLQALMREGVTTVEVKSGYGLSVADEHKLLRVARRLGEVFAVNIEPTLLGAHALPSEYKDNPDAYIALVCEEMIPQAAEQQLTRAVDVFCEGIGFTPAQCEAVFSAAKAHGLAIKGHTEQLSDLKGSQLAASMGALSVDHLEYLDATQLQPLVDNHTVAVLLPGAFYFLRETRLPPIEALRAAGIPMAVATDFNPGTSPLASLRWMMGMACTLFRLTPEEALAGVTCHAAQALGCAADRGLLAVGQRADMVLWDIQHPAELAYQQGVSCLKQRIFNGEVHHV</sequence>
<evidence type="ECO:0000259" key="8">
    <source>
        <dbReference type="Pfam" id="PF01979"/>
    </source>
</evidence>
<feature type="binding site" evidence="7">
    <location>
        <position position="145"/>
    </location>
    <ligand>
        <name>4-imidazolone-5-propanoate</name>
        <dbReference type="ChEBI" id="CHEBI:77893"/>
    </ligand>
</feature>
<feature type="binding site" evidence="7">
    <location>
        <position position="73"/>
    </location>
    <ligand>
        <name>Fe(3+)</name>
        <dbReference type="ChEBI" id="CHEBI:29034"/>
    </ligand>
</feature>
<dbReference type="GO" id="GO:0005737">
    <property type="term" value="C:cytoplasm"/>
    <property type="evidence" value="ECO:0007669"/>
    <property type="project" value="UniProtKB-SubCell"/>
</dbReference>
<feature type="binding site" evidence="7">
    <location>
        <position position="82"/>
    </location>
    <ligand>
        <name>4-imidazolone-5-propanoate</name>
        <dbReference type="ChEBI" id="CHEBI:77893"/>
    </ligand>
</feature>
<accession>A0A5P1RD47</accession>
<dbReference type="GO" id="GO:0050480">
    <property type="term" value="F:imidazolonepropionase activity"/>
    <property type="evidence" value="ECO:0007669"/>
    <property type="project" value="UniProtKB-UniRule"/>
</dbReference>
<dbReference type="EMBL" id="CP043869">
    <property type="protein sequence ID" value="QEQ97584.1"/>
    <property type="molecule type" value="Genomic_DNA"/>
</dbReference>
<evidence type="ECO:0000256" key="1">
    <source>
        <dbReference type="ARBA" id="ARBA00012864"/>
    </source>
</evidence>
<feature type="binding site" evidence="7">
    <location>
        <position position="323"/>
    </location>
    <ligand>
        <name>4-imidazolone-5-propanoate</name>
        <dbReference type="ChEBI" id="CHEBI:77893"/>
    </ligand>
</feature>
<dbReference type="FunFam" id="3.20.20.140:FF:000007">
    <property type="entry name" value="Imidazolonepropionase"/>
    <property type="match status" value="1"/>
</dbReference>
<feature type="binding site" evidence="7">
    <location>
        <position position="243"/>
    </location>
    <ligand>
        <name>Fe(3+)</name>
        <dbReference type="ChEBI" id="CHEBI:29034"/>
    </ligand>
</feature>
<dbReference type="GO" id="GO:0019556">
    <property type="term" value="P:L-histidine catabolic process to glutamate and formamide"/>
    <property type="evidence" value="ECO:0007669"/>
    <property type="project" value="UniProtKB-UniRule"/>
</dbReference>
<dbReference type="Gene3D" id="3.20.20.140">
    <property type="entry name" value="Metal-dependent hydrolases"/>
    <property type="match status" value="1"/>
</dbReference>
<evidence type="ECO:0000256" key="6">
    <source>
        <dbReference type="ARBA" id="ARBA00023004"/>
    </source>
</evidence>
<dbReference type="HAMAP" id="MF_00372">
    <property type="entry name" value="HutI"/>
    <property type="match status" value="1"/>
</dbReference>
<keyword evidence="10" id="KW-1185">Reference proteome</keyword>
<evidence type="ECO:0000256" key="7">
    <source>
        <dbReference type="HAMAP-Rule" id="MF_00372"/>
    </source>
</evidence>
<keyword evidence="4 7" id="KW-0369">Histidine metabolism</keyword>
<feature type="binding site" evidence="7">
    <location>
        <position position="320"/>
    </location>
    <ligand>
        <name>N-formimidoyl-L-glutamate</name>
        <dbReference type="ChEBI" id="CHEBI:58928"/>
    </ligand>
</feature>
<comment type="cofactor">
    <cofactor evidence="7">
        <name>Zn(2+)</name>
        <dbReference type="ChEBI" id="CHEBI:29105"/>
    </cofactor>
    <cofactor evidence="7">
        <name>Fe(3+)</name>
        <dbReference type="ChEBI" id="CHEBI:29034"/>
    </cofactor>
    <text evidence="7">Binds 1 zinc or iron ion per subunit.</text>
</comment>
<dbReference type="UniPathway" id="UPA00379">
    <property type="reaction ID" value="UER00551"/>
</dbReference>
<dbReference type="InterPro" id="IPR011059">
    <property type="entry name" value="Metal-dep_hydrolase_composite"/>
</dbReference>
<proteinExistence type="inferred from homology"/>
<comment type="subcellular location">
    <subcellularLocation>
        <location evidence="7">Cytoplasm</location>
    </subcellularLocation>
</comment>
<keyword evidence="2 7" id="KW-0479">Metal-binding</keyword>
<feature type="binding site" evidence="7">
    <location>
        <position position="178"/>
    </location>
    <ligand>
        <name>4-imidazolone-5-propanoate</name>
        <dbReference type="ChEBI" id="CHEBI:77893"/>
    </ligand>
</feature>
<dbReference type="GO" id="GO:0005506">
    <property type="term" value="F:iron ion binding"/>
    <property type="evidence" value="ECO:0007669"/>
    <property type="project" value="UniProtKB-UniRule"/>
</dbReference>
<comment type="catalytic activity">
    <reaction evidence="7">
        <text>4-imidazolone-5-propanoate + H2O = N-formimidoyl-L-glutamate</text>
        <dbReference type="Rhea" id="RHEA:23660"/>
        <dbReference type="ChEBI" id="CHEBI:15377"/>
        <dbReference type="ChEBI" id="CHEBI:58928"/>
        <dbReference type="ChEBI" id="CHEBI:77893"/>
        <dbReference type="EC" id="3.5.2.7"/>
    </reaction>
</comment>
<feature type="binding site" evidence="7">
    <location>
        <position position="73"/>
    </location>
    <ligand>
        <name>Zn(2+)</name>
        <dbReference type="ChEBI" id="CHEBI:29105"/>
    </ligand>
</feature>
<comment type="pathway">
    <text evidence="7">Amino-acid degradation; L-histidine degradation into L-glutamate; N-formimidoyl-L-glutamate from L-histidine: step 3/3.</text>
</comment>
<evidence type="ECO:0000256" key="5">
    <source>
        <dbReference type="ARBA" id="ARBA00022833"/>
    </source>
</evidence>
<feature type="binding site" evidence="7">
    <location>
        <position position="243"/>
    </location>
    <ligand>
        <name>Zn(2+)</name>
        <dbReference type="ChEBI" id="CHEBI:29105"/>
    </ligand>
</feature>
<keyword evidence="6 7" id="KW-0408">Iron</keyword>
<evidence type="ECO:0000256" key="4">
    <source>
        <dbReference type="ARBA" id="ARBA00022808"/>
    </source>
</evidence>
<organism evidence="9 10">
    <name type="scientific">Neptunomonas concharum</name>
    <dbReference type="NCBI Taxonomy" id="1031538"/>
    <lineage>
        <taxon>Bacteria</taxon>
        <taxon>Pseudomonadati</taxon>
        <taxon>Pseudomonadota</taxon>
        <taxon>Gammaproteobacteria</taxon>
        <taxon>Oceanospirillales</taxon>
        <taxon>Oceanospirillaceae</taxon>
        <taxon>Neptunomonas</taxon>
    </lineage>
</organism>